<name>A0AAN6U8M2_9PEZI</name>
<reference evidence="2" key="2">
    <citation type="submission" date="2023-05" db="EMBL/GenBank/DDBJ databases">
        <authorList>
            <consortium name="Lawrence Berkeley National Laboratory"/>
            <person name="Steindorff A."/>
            <person name="Hensen N."/>
            <person name="Bonometti L."/>
            <person name="Westerberg I."/>
            <person name="Brannstrom I.O."/>
            <person name="Guillou S."/>
            <person name="Cros-Aarteil S."/>
            <person name="Calhoun S."/>
            <person name="Haridas S."/>
            <person name="Kuo A."/>
            <person name="Mondo S."/>
            <person name="Pangilinan J."/>
            <person name="Riley R."/>
            <person name="Labutti K."/>
            <person name="Andreopoulos B."/>
            <person name="Lipzen A."/>
            <person name="Chen C."/>
            <person name="Yanf M."/>
            <person name="Daum C."/>
            <person name="Ng V."/>
            <person name="Clum A."/>
            <person name="Ohm R."/>
            <person name="Martin F."/>
            <person name="Silar P."/>
            <person name="Natvig D."/>
            <person name="Lalanne C."/>
            <person name="Gautier V."/>
            <person name="Ament-Velasquez S.L."/>
            <person name="Kruys A."/>
            <person name="Hutchinson M.I."/>
            <person name="Powell A.J."/>
            <person name="Barry K."/>
            <person name="Miller A.N."/>
            <person name="Grigoriev I.V."/>
            <person name="Debuchy R."/>
            <person name="Gladieux P."/>
            <person name="Thoren M.H."/>
            <person name="Johannesson H."/>
        </authorList>
    </citation>
    <scope>NUCLEOTIDE SEQUENCE</scope>
    <source>
        <strain evidence="2">CBS 731.68</strain>
    </source>
</reference>
<comment type="caution">
    <text evidence="2">The sequence shown here is derived from an EMBL/GenBank/DDBJ whole genome shotgun (WGS) entry which is preliminary data.</text>
</comment>
<dbReference type="Proteomes" id="UP001302602">
    <property type="component" value="Unassembled WGS sequence"/>
</dbReference>
<keyword evidence="3" id="KW-1185">Reference proteome</keyword>
<evidence type="ECO:0000256" key="1">
    <source>
        <dbReference type="SAM" id="MobiDB-lite"/>
    </source>
</evidence>
<protein>
    <submittedName>
        <fullName evidence="2">Uncharacterized protein</fullName>
    </submittedName>
</protein>
<dbReference type="GeneID" id="87823015"/>
<dbReference type="RefSeq" id="XP_062652183.1">
    <property type="nucleotide sequence ID" value="XM_062786249.1"/>
</dbReference>
<gene>
    <name evidence="2" type="ORF">N657DRAFT_21140</name>
</gene>
<dbReference type="EMBL" id="MU853223">
    <property type="protein sequence ID" value="KAK4128412.1"/>
    <property type="molecule type" value="Genomic_DNA"/>
</dbReference>
<sequence>MGVAECRSLTAVVHGEKHETAERLLLTSNASINERWPFRNCKRAGKICPRMAWVQSPLVHSEGAKRVTAPPSHFEMQPLKVRPTSDETGPPRACVQAGPGSPGDAPSVIRASFERQHCSVCSTSLSCSFKSVQLRPDDGFLVGACRETHPLRLGRSAPHEIISSMADPHRLTGYCTFEGLRSAISHASSALVRIFGHKESLVILPRIANQHDSENLASSNRSSVRVCYVQ</sequence>
<organism evidence="2 3">
    <name type="scientific">Parathielavia appendiculata</name>
    <dbReference type="NCBI Taxonomy" id="2587402"/>
    <lineage>
        <taxon>Eukaryota</taxon>
        <taxon>Fungi</taxon>
        <taxon>Dikarya</taxon>
        <taxon>Ascomycota</taxon>
        <taxon>Pezizomycotina</taxon>
        <taxon>Sordariomycetes</taxon>
        <taxon>Sordariomycetidae</taxon>
        <taxon>Sordariales</taxon>
        <taxon>Chaetomiaceae</taxon>
        <taxon>Parathielavia</taxon>
    </lineage>
</organism>
<feature type="region of interest" description="Disordered" evidence="1">
    <location>
        <begin position="82"/>
        <end position="101"/>
    </location>
</feature>
<dbReference type="AlphaFoldDB" id="A0AAN6U8M2"/>
<evidence type="ECO:0000313" key="3">
    <source>
        <dbReference type="Proteomes" id="UP001302602"/>
    </source>
</evidence>
<evidence type="ECO:0000313" key="2">
    <source>
        <dbReference type="EMBL" id="KAK4128412.1"/>
    </source>
</evidence>
<reference evidence="2" key="1">
    <citation type="journal article" date="2023" name="Mol. Phylogenet. Evol.">
        <title>Genome-scale phylogeny and comparative genomics of the fungal order Sordariales.</title>
        <authorList>
            <person name="Hensen N."/>
            <person name="Bonometti L."/>
            <person name="Westerberg I."/>
            <person name="Brannstrom I.O."/>
            <person name="Guillou S."/>
            <person name="Cros-Aarteil S."/>
            <person name="Calhoun S."/>
            <person name="Haridas S."/>
            <person name="Kuo A."/>
            <person name="Mondo S."/>
            <person name="Pangilinan J."/>
            <person name="Riley R."/>
            <person name="LaButti K."/>
            <person name="Andreopoulos B."/>
            <person name="Lipzen A."/>
            <person name="Chen C."/>
            <person name="Yan M."/>
            <person name="Daum C."/>
            <person name="Ng V."/>
            <person name="Clum A."/>
            <person name="Steindorff A."/>
            <person name="Ohm R.A."/>
            <person name="Martin F."/>
            <person name="Silar P."/>
            <person name="Natvig D.O."/>
            <person name="Lalanne C."/>
            <person name="Gautier V."/>
            <person name="Ament-Velasquez S.L."/>
            <person name="Kruys A."/>
            <person name="Hutchinson M.I."/>
            <person name="Powell A.J."/>
            <person name="Barry K."/>
            <person name="Miller A.N."/>
            <person name="Grigoriev I.V."/>
            <person name="Debuchy R."/>
            <person name="Gladieux P."/>
            <person name="Hiltunen Thoren M."/>
            <person name="Johannesson H."/>
        </authorList>
    </citation>
    <scope>NUCLEOTIDE SEQUENCE</scope>
    <source>
        <strain evidence="2">CBS 731.68</strain>
    </source>
</reference>
<proteinExistence type="predicted"/>
<accession>A0AAN6U8M2</accession>